<dbReference type="EMBL" id="JAXCGZ010007188">
    <property type="protein sequence ID" value="KAK7079392.1"/>
    <property type="molecule type" value="Genomic_DNA"/>
</dbReference>
<keyword evidence="9" id="KW-1185">Reference proteome</keyword>
<evidence type="ECO:0000256" key="2">
    <source>
        <dbReference type="ARBA" id="ARBA00007018"/>
    </source>
</evidence>
<feature type="binding site" evidence="6">
    <location>
        <position position="281"/>
    </location>
    <ligand>
        <name>Zn(2+)</name>
        <dbReference type="ChEBI" id="CHEBI:29105"/>
    </ligand>
</feature>
<evidence type="ECO:0000256" key="7">
    <source>
        <dbReference type="SAM" id="Phobius"/>
    </source>
</evidence>
<feature type="binding site" evidence="6">
    <location>
        <position position="285"/>
    </location>
    <ligand>
        <name>Zn(2+)</name>
        <dbReference type="ChEBI" id="CHEBI:29105"/>
    </ligand>
</feature>
<dbReference type="GO" id="GO:0038023">
    <property type="term" value="F:signaling receptor activity"/>
    <property type="evidence" value="ECO:0007669"/>
    <property type="project" value="TreeGrafter"/>
</dbReference>
<dbReference type="AlphaFoldDB" id="A0AAN8X802"/>
<organism evidence="8 9">
    <name type="scientific">Halocaridina rubra</name>
    <name type="common">Hawaiian red shrimp</name>
    <dbReference type="NCBI Taxonomy" id="373956"/>
    <lineage>
        <taxon>Eukaryota</taxon>
        <taxon>Metazoa</taxon>
        <taxon>Ecdysozoa</taxon>
        <taxon>Arthropoda</taxon>
        <taxon>Crustacea</taxon>
        <taxon>Multicrustacea</taxon>
        <taxon>Malacostraca</taxon>
        <taxon>Eumalacostraca</taxon>
        <taxon>Eucarida</taxon>
        <taxon>Decapoda</taxon>
        <taxon>Pleocyemata</taxon>
        <taxon>Caridea</taxon>
        <taxon>Atyoidea</taxon>
        <taxon>Atyidae</taxon>
        <taxon>Halocaridina</taxon>
    </lineage>
</organism>
<dbReference type="PANTHER" id="PTHR20855">
    <property type="entry name" value="ADIPOR/PROGESTIN RECEPTOR-RELATED"/>
    <property type="match status" value="1"/>
</dbReference>
<feature type="transmembrane region" description="Helical" evidence="7">
    <location>
        <begin position="80"/>
        <end position="101"/>
    </location>
</feature>
<feature type="non-terminal residue" evidence="8">
    <location>
        <position position="357"/>
    </location>
</feature>
<keyword evidence="4 7" id="KW-1133">Transmembrane helix</keyword>
<keyword evidence="8" id="KW-0675">Receptor</keyword>
<protein>
    <submittedName>
        <fullName evidence="8">Membrane progestin receptor delta</fullName>
    </submittedName>
</protein>
<evidence type="ECO:0000313" key="9">
    <source>
        <dbReference type="Proteomes" id="UP001381693"/>
    </source>
</evidence>
<dbReference type="GO" id="GO:0046872">
    <property type="term" value="F:metal ion binding"/>
    <property type="evidence" value="ECO:0007669"/>
    <property type="project" value="UniProtKB-KW"/>
</dbReference>
<feature type="transmembrane region" description="Helical" evidence="7">
    <location>
        <begin position="107"/>
        <end position="132"/>
    </location>
</feature>
<keyword evidence="6" id="KW-0479">Metal-binding</keyword>
<evidence type="ECO:0000256" key="3">
    <source>
        <dbReference type="ARBA" id="ARBA00022692"/>
    </source>
</evidence>
<dbReference type="Proteomes" id="UP001381693">
    <property type="component" value="Unassembled WGS sequence"/>
</dbReference>
<keyword evidence="6" id="KW-0862">Zinc</keyword>
<feature type="transmembrane region" description="Helical" evidence="7">
    <location>
        <begin position="179"/>
        <end position="197"/>
    </location>
</feature>
<evidence type="ECO:0000313" key="8">
    <source>
        <dbReference type="EMBL" id="KAK7079392.1"/>
    </source>
</evidence>
<dbReference type="InterPro" id="IPR004254">
    <property type="entry name" value="AdipoR/HlyIII-related"/>
</dbReference>
<feature type="transmembrane region" description="Helical" evidence="7">
    <location>
        <begin position="144"/>
        <end position="167"/>
    </location>
</feature>
<proteinExistence type="inferred from homology"/>
<comment type="similarity">
    <text evidence="2">Belongs to the ADIPOR family.</text>
</comment>
<evidence type="ECO:0000256" key="4">
    <source>
        <dbReference type="ARBA" id="ARBA00022989"/>
    </source>
</evidence>
<feature type="binding site" evidence="6">
    <location>
        <position position="130"/>
    </location>
    <ligand>
        <name>Zn(2+)</name>
        <dbReference type="ChEBI" id="CHEBI:29105"/>
    </ligand>
</feature>
<dbReference type="Pfam" id="PF03006">
    <property type="entry name" value="HlyIII"/>
    <property type="match status" value="1"/>
</dbReference>
<sequence length="357" mass="40683">MFPGAGYVTGRLREAKKMTAGRIMEAGKFIEGSHLPVKRVDEVAETLREPGIITGYRNENCSALQAMVSLFNATNETVNFWTHFLAFFYFVWLLVSLSTVMPLFEDAYYFPLTCYLFASCAYPLMSCLAHAFSCLSLTALHICYFIDYAAISMYTWAVALIYYFYAFPTHLMNTWYSQIFLPIAVINSFLATFCASSSRFFKSTTVQKILRLLAFVVPFVWDSAPLVIRLYTCDYETESCGESSIYHIHQFVCVGIAFFFYGSHLPERLAPGCFDYVGHSHNLLHVFSIIATNEQMRAIIIDLKHQKHRLEAINWIPSSFWATVVSPSVFALNITLVLVLAYSLFTHRNCCNQPSLK</sequence>
<keyword evidence="3 7" id="KW-0812">Transmembrane</keyword>
<dbReference type="GO" id="GO:0016020">
    <property type="term" value="C:membrane"/>
    <property type="evidence" value="ECO:0007669"/>
    <property type="project" value="UniProtKB-SubCell"/>
</dbReference>
<accession>A0AAN8X802</accession>
<gene>
    <name evidence="8" type="primary">PAQR6</name>
    <name evidence="8" type="ORF">SK128_019232</name>
</gene>
<name>A0AAN8X802_HALRR</name>
<feature type="transmembrane region" description="Helical" evidence="7">
    <location>
        <begin position="319"/>
        <end position="345"/>
    </location>
</feature>
<evidence type="ECO:0000256" key="6">
    <source>
        <dbReference type="PIRSR" id="PIRSR604254-1"/>
    </source>
</evidence>
<comment type="caution">
    <text evidence="8">The sequence shown here is derived from an EMBL/GenBank/DDBJ whole genome shotgun (WGS) entry which is preliminary data.</text>
</comment>
<evidence type="ECO:0000256" key="1">
    <source>
        <dbReference type="ARBA" id="ARBA00004141"/>
    </source>
</evidence>
<dbReference type="PANTHER" id="PTHR20855:SF143">
    <property type="entry name" value="MEMBRANE PROGESTIN RECEPTOR EPSILON"/>
    <property type="match status" value="1"/>
</dbReference>
<feature type="transmembrane region" description="Helical" evidence="7">
    <location>
        <begin position="209"/>
        <end position="232"/>
    </location>
</feature>
<comment type="subcellular location">
    <subcellularLocation>
        <location evidence="1">Membrane</location>
        <topology evidence="1">Multi-pass membrane protein</topology>
    </subcellularLocation>
</comment>
<keyword evidence="5 7" id="KW-0472">Membrane</keyword>
<evidence type="ECO:0000256" key="5">
    <source>
        <dbReference type="ARBA" id="ARBA00023136"/>
    </source>
</evidence>
<reference evidence="8 9" key="1">
    <citation type="submission" date="2023-11" db="EMBL/GenBank/DDBJ databases">
        <title>Halocaridina rubra genome assembly.</title>
        <authorList>
            <person name="Smith C."/>
        </authorList>
    </citation>
    <scope>NUCLEOTIDE SEQUENCE [LARGE SCALE GENOMIC DNA]</scope>
    <source>
        <strain evidence="8">EP-1</strain>
        <tissue evidence="8">Whole</tissue>
    </source>
</reference>